<comment type="similarity">
    <text evidence="3">Belongs to the CEP43 family.</text>
</comment>
<evidence type="ECO:0000256" key="6">
    <source>
        <dbReference type="ARBA" id="ARBA00023212"/>
    </source>
</evidence>
<evidence type="ECO:0000313" key="10">
    <source>
        <dbReference type="Proteomes" id="UP000747399"/>
    </source>
</evidence>
<evidence type="ECO:0000256" key="4">
    <source>
        <dbReference type="ARBA" id="ARBA00022490"/>
    </source>
</evidence>
<gene>
    <name evidence="9" type="ORF">Vafri_19042</name>
</gene>
<feature type="non-terminal residue" evidence="9">
    <location>
        <position position="1"/>
    </location>
</feature>
<dbReference type="EMBL" id="BNCO01000074">
    <property type="protein sequence ID" value="GIL65227.1"/>
    <property type="molecule type" value="Genomic_DNA"/>
</dbReference>
<feature type="domain" description="FGFR1 oncogene partner (FOP) N-terminal dimerisation" evidence="8">
    <location>
        <begin position="75"/>
        <end position="136"/>
    </location>
</feature>
<dbReference type="InterPro" id="IPR006594">
    <property type="entry name" value="LisH"/>
</dbReference>
<dbReference type="GO" id="GO:0034453">
    <property type="term" value="P:microtubule anchoring"/>
    <property type="evidence" value="ECO:0007669"/>
    <property type="project" value="InterPro"/>
</dbReference>
<dbReference type="InterPro" id="IPR018993">
    <property type="entry name" value="FOP_dimerisation-dom_N"/>
</dbReference>
<protein>
    <recommendedName>
        <fullName evidence="8">FGFR1 oncogene partner (FOP) N-terminal dimerisation domain-containing protein</fullName>
    </recommendedName>
</protein>
<evidence type="ECO:0000256" key="5">
    <source>
        <dbReference type="ARBA" id="ARBA00022794"/>
    </source>
</evidence>
<dbReference type="AlphaFoldDB" id="A0A8J4BN34"/>
<evidence type="ECO:0000256" key="7">
    <source>
        <dbReference type="ARBA" id="ARBA00023273"/>
    </source>
</evidence>
<keyword evidence="4" id="KW-0963">Cytoplasm</keyword>
<keyword evidence="10" id="KW-1185">Reference proteome</keyword>
<evidence type="ECO:0000256" key="1">
    <source>
        <dbReference type="ARBA" id="ARBA00004120"/>
    </source>
</evidence>
<dbReference type="PANTHER" id="PTHR15431:SF4">
    <property type="entry name" value="PROTEIN TONNEAU 1B"/>
    <property type="match status" value="1"/>
</dbReference>
<name>A0A8J4BN34_9CHLO</name>
<keyword evidence="5" id="KW-0970">Cilium biogenesis/degradation</keyword>
<proteinExistence type="inferred from homology"/>
<accession>A0A8J4BN34</accession>
<dbReference type="Proteomes" id="UP000747399">
    <property type="component" value="Unassembled WGS sequence"/>
</dbReference>
<evidence type="ECO:0000256" key="3">
    <source>
        <dbReference type="ARBA" id="ARBA00005385"/>
    </source>
</evidence>
<keyword evidence="6" id="KW-0206">Cytoskeleton</keyword>
<dbReference type="GO" id="GO:0030030">
    <property type="term" value="P:cell projection organization"/>
    <property type="evidence" value="ECO:0007669"/>
    <property type="project" value="UniProtKB-KW"/>
</dbReference>
<comment type="caution">
    <text evidence="9">The sequence shown here is derived from an EMBL/GenBank/DDBJ whole genome shotgun (WGS) entry which is preliminary data.</text>
</comment>
<dbReference type="PANTHER" id="PTHR15431">
    <property type="entry name" value="FGFR1 ONCOGENE PARTNER/LISH DOMAIN-CONTAINING PROTEIN"/>
    <property type="match status" value="1"/>
</dbReference>
<dbReference type="Gene3D" id="1.20.960.40">
    <property type="match status" value="1"/>
</dbReference>
<sequence length="150" mass="16798">YINSASEVCQTLLLKHQETSMATLDDLKTALRENLERNGKLRKLKAQMRADVFAALNTSTEADQKAMPQLSNDNLIINELIREYLIYNQYRGTVSVFLPESGQPAVRPFDRTFLASHLNLPEGPNSVQLPLLYSLVAVAENGRTQPPQAK</sequence>
<dbReference type="PROSITE" id="PS50896">
    <property type="entry name" value="LISH"/>
    <property type="match status" value="1"/>
</dbReference>
<evidence type="ECO:0000256" key="2">
    <source>
        <dbReference type="ARBA" id="ARBA00004300"/>
    </source>
</evidence>
<evidence type="ECO:0000259" key="8">
    <source>
        <dbReference type="Pfam" id="PF09398"/>
    </source>
</evidence>
<organism evidence="9 10">
    <name type="scientific">Volvox africanus</name>
    <dbReference type="NCBI Taxonomy" id="51714"/>
    <lineage>
        <taxon>Eukaryota</taxon>
        <taxon>Viridiplantae</taxon>
        <taxon>Chlorophyta</taxon>
        <taxon>core chlorophytes</taxon>
        <taxon>Chlorophyceae</taxon>
        <taxon>CS clade</taxon>
        <taxon>Chlamydomonadales</taxon>
        <taxon>Volvocaceae</taxon>
        <taxon>Volvox</taxon>
    </lineage>
</organism>
<dbReference type="Pfam" id="PF09398">
    <property type="entry name" value="FOP_dimer"/>
    <property type="match status" value="1"/>
</dbReference>
<comment type="subcellular location">
    <subcellularLocation>
        <location evidence="1">Cytoplasm</location>
        <location evidence="1">Cytoskeleton</location>
        <location evidence="1">Cilium basal body</location>
    </subcellularLocation>
    <subcellularLocation>
        <location evidence="2">Cytoplasm</location>
        <location evidence="2">Cytoskeleton</location>
        <location evidence="2">Microtubule organizing center</location>
        <location evidence="2">Centrosome</location>
    </subcellularLocation>
</comment>
<reference evidence="9" key="1">
    <citation type="journal article" date="2021" name="Proc. Natl. Acad. Sci. U.S.A.">
        <title>Three genomes in the algal genus Volvox reveal the fate of a haploid sex-determining region after a transition to homothallism.</title>
        <authorList>
            <person name="Yamamoto K."/>
            <person name="Hamaji T."/>
            <person name="Kawai-Toyooka H."/>
            <person name="Matsuzaki R."/>
            <person name="Takahashi F."/>
            <person name="Nishimura Y."/>
            <person name="Kawachi M."/>
            <person name="Noguchi H."/>
            <person name="Minakuchi Y."/>
            <person name="Umen J.G."/>
            <person name="Toyoda A."/>
            <person name="Nozaki H."/>
        </authorList>
    </citation>
    <scope>NUCLEOTIDE SEQUENCE</scope>
    <source>
        <strain evidence="9">NIES-3780</strain>
    </source>
</reference>
<evidence type="ECO:0000313" key="9">
    <source>
        <dbReference type="EMBL" id="GIL65227.1"/>
    </source>
</evidence>
<keyword evidence="7" id="KW-0966">Cell projection</keyword>
<dbReference type="GO" id="GO:0005815">
    <property type="term" value="C:microtubule organizing center"/>
    <property type="evidence" value="ECO:0007669"/>
    <property type="project" value="InterPro"/>
</dbReference>